<dbReference type="FunFam" id="3.40.640.10:FF:000014">
    <property type="entry name" value="Adenosylmethionine-8-amino-7-oxononanoate aminotransferase, probable"/>
    <property type="match status" value="1"/>
</dbReference>
<dbReference type="Pfam" id="PF16653">
    <property type="entry name" value="Sacchrp_dh_C"/>
    <property type="match status" value="1"/>
</dbReference>
<comment type="similarity">
    <text evidence="2">Belongs to the saccharopine dehydrogenase family. Enoyl reductase subfamily.</text>
</comment>
<dbReference type="EMBL" id="JAOX01000001">
    <property type="protein sequence ID" value="ETZ90389.1"/>
    <property type="molecule type" value="Genomic_DNA"/>
</dbReference>
<keyword evidence="4" id="KW-0808">Transferase</keyword>
<dbReference type="SUPFAM" id="SSF53383">
    <property type="entry name" value="PLP-dependent transferases"/>
    <property type="match status" value="1"/>
</dbReference>
<organism evidence="8 9">
    <name type="scientific">Mycobacteroides abscessus MAB_030201_1075</name>
    <dbReference type="NCBI Taxonomy" id="1335410"/>
    <lineage>
        <taxon>Bacteria</taxon>
        <taxon>Bacillati</taxon>
        <taxon>Actinomycetota</taxon>
        <taxon>Actinomycetes</taxon>
        <taxon>Mycobacteriales</taxon>
        <taxon>Mycobacteriaceae</taxon>
        <taxon>Mycobacteroides</taxon>
        <taxon>Mycobacteroides abscessus</taxon>
    </lineage>
</organism>
<proteinExistence type="inferred from homology"/>
<dbReference type="Proteomes" id="UP000019854">
    <property type="component" value="Unassembled WGS sequence"/>
</dbReference>
<reference evidence="8 9" key="1">
    <citation type="submission" date="2014-01" db="EMBL/GenBank/DDBJ databases">
        <authorList>
            <person name="Zelazny A."/>
            <person name="Olivier K."/>
            <person name="Sampaio E.P."/>
            <person name="Holland S.M."/>
            <person name="Tallon L.J."/>
            <person name="Sadzewicz L.K."/>
            <person name="Sengamalay N."/>
            <person name="Fraser C.M."/>
            <person name="Hine E."/>
            <person name="Shefchek K.A."/>
            <person name="Das S.P."/>
            <person name="Shallom S.J."/>
            <person name="Agrawal S."/>
            <person name="Tettelin H."/>
        </authorList>
    </citation>
    <scope>NUCLEOTIDE SEQUENCE [LARGE SCALE GENOMIC DNA]</scope>
    <source>
        <strain evidence="8 9">MAB_030201_1075</strain>
    </source>
</reference>
<name>A0A829PT52_9MYCO</name>
<dbReference type="SUPFAM" id="SSF51735">
    <property type="entry name" value="NAD(P)-binding Rossmann-fold domains"/>
    <property type="match status" value="1"/>
</dbReference>
<gene>
    <name evidence="8" type="ORF">L829_3973</name>
</gene>
<dbReference type="AlphaFoldDB" id="A0A829PT52"/>
<dbReference type="GO" id="GO:0008483">
    <property type="term" value="F:transaminase activity"/>
    <property type="evidence" value="ECO:0007669"/>
    <property type="project" value="UniProtKB-KW"/>
</dbReference>
<evidence type="ECO:0000256" key="5">
    <source>
        <dbReference type="ARBA" id="ARBA00022898"/>
    </source>
</evidence>
<dbReference type="Pfam" id="PF00202">
    <property type="entry name" value="Aminotran_3"/>
    <property type="match status" value="1"/>
</dbReference>
<dbReference type="Gene3D" id="3.40.640.10">
    <property type="entry name" value="Type I PLP-dependent aspartate aminotransferase-like (Major domain)"/>
    <property type="match status" value="1"/>
</dbReference>
<dbReference type="Gene3D" id="3.90.1150.10">
    <property type="entry name" value="Aspartate Aminotransferase, domain 1"/>
    <property type="match status" value="1"/>
</dbReference>
<evidence type="ECO:0000256" key="2">
    <source>
        <dbReference type="ARBA" id="ARBA00010591"/>
    </source>
</evidence>
<evidence type="ECO:0000313" key="9">
    <source>
        <dbReference type="Proteomes" id="UP000019854"/>
    </source>
</evidence>
<comment type="similarity">
    <text evidence="1">Belongs to the class-III pyridoxal-phosphate-dependent aminotransferase family.</text>
</comment>
<dbReference type="PROSITE" id="PS00600">
    <property type="entry name" value="AA_TRANSFER_CLASS_3"/>
    <property type="match status" value="1"/>
</dbReference>
<dbReference type="InterPro" id="IPR015421">
    <property type="entry name" value="PyrdxlP-dep_Trfase_major"/>
</dbReference>
<feature type="domain" description="Saccharopine dehydrogenase NADP binding" evidence="6">
    <location>
        <begin position="473"/>
        <end position="602"/>
    </location>
</feature>
<dbReference type="InterPro" id="IPR036291">
    <property type="entry name" value="NAD(P)-bd_dom_sf"/>
</dbReference>
<sequence>MTSVDVVQDLSGDLHAKSSRHLWGHFARHGAGIAPPIITRGEGVRIWDDRGKSYIDGLSGLFVVQAGHGRAELAQAAARQAEKLAYFPLWSYATEPAIELADRLAGYAPGDLNRVFFTTGGGEAVESAWKLAKQFFKLTGKPGKHKVISRAIAYHGTPQGALAITGLPAFKAPFEPLTPGGFRAPNTNFYRAPEPYAHDSKAFGQYCADRIAEAIEFEGPDTVAAVFLEPVQNAGGCFPPPPGYFERVREICDEYDVLLVSDEVICAFGRIGSMFACEDFGYQPDIVTCAKGMTSGYSPIGAMIATDRLFEPFNDGKTTFPHGYTFGGHPVSAAVALANLDIFEREGLNDRVRENAPVFRATLEKLYDLPIVGDVRGEGYFYGIELVKDKAAKTTFSDEESERLLRGFLSAALWDAGLYCRADDRGDPVIQLAPPLISGPENSKRSSRFCVVCSPKPGPGYSHANTDRGRRGVGSAAAFIAARRDFFEALVIADYDIARAQAVVDRLGDSRFSAARIDASCADDVAALCREHRITHALNAVDPRFVMSVFDGCFAAGVTYLDMAMSLSHRHPDKPYELPGVMLGDEQFAATEKWKAAGLLALVGIGVEPGLSDVFARYAADHLFSEIDELGTRDGSNLEVRGYRFAPSFSIWTTIEECLNPPLIWERGKGFFTTEPFSEPEVFDFPGGIGPVECVNVEHEEVVLMPRWVNARRVTFKYGLGAEFINVLRTLHLVGLDSTAPVSVHANGGTAAVSPRDVVAACLPDPAGLGHLMRGATCAGLWVTGTGKDGRPREVYLHHVVDNEWTMARDGAQCVVWQTAVNPVVALELLAEGVWSGAGVLGPEAFDSLPFLDRLNTFGAPWGIQERAVAA</sequence>
<evidence type="ECO:0000256" key="4">
    <source>
        <dbReference type="ARBA" id="ARBA00022679"/>
    </source>
</evidence>
<dbReference type="InterPro" id="IPR049704">
    <property type="entry name" value="Aminotrans_3_PPA_site"/>
</dbReference>
<comment type="caution">
    <text evidence="8">The sequence shown here is derived from an EMBL/GenBank/DDBJ whole genome shotgun (WGS) entry which is preliminary data.</text>
</comment>
<accession>A0A829PT52</accession>
<evidence type="ECO:0000313" key="8">
    <source>
        <dbReference type="EMBL" id="ETZ90389.1"/>
    </source>
</evidence>
<evidence type="ECO:0000256" key="1">
    <source>
        <dbReference type="ARBA" id="ARBA00008954"/>
    </source>
</evidence>
<dbReference type="InterPro" id="IPR032095">
    <property type="entry name" value="Sacchrp_dh-like_C"/>
</dbReference>
<dbReference type="Gene3D" id="3.30.360.10">
    <property type="entry name" value="Dihydrodipicolinate Reductase, domain 2"/>
    <property type="match status" value="1"/>
</dbReference>
<dbReference type="Pfam" id="PF03435">
    <property type="entry name" value="Sacchrp_dh_NADP"/>
    <property type="match status" value="1"/>
</dbReference>
<dbReference type="GO" id="GO:0030170">
    <property type="term" value="F:pyridoxal phosphate binding"/>
    <property type="evidence" value="ECO:0007669"/>
    <property type="project" value="InterPro"/>
</dbReference>
<dbReference type="InterPro" id="IPR015422">
    <property type="entry name" value="PyrdxlP-dep_Trfase_small"/>
</dbReference>
<dbReference type="Gene3D" id="3.40.50.720">
    <property type="entry name" value="NAD(P)-binding Rossmann-like Domain"/>
    <property type="match status" value="1"/>
</dbReference>
<evidence type="ECO:0000259" key="7">
    <source>
        <dbReference type="Pfam" id="PF16653"/>
    </source>
</evidence>
<feature type="domain" description="Saccharopine dehydrogenase-like C-terminal" evidence="7">
    <location>
        <begin position="606"/>
        <end position="857"/>
    </location>
</feature>
<dbReference type="CDD" id="cd00610">
    <property type="entry name" value="OAT_like"/>
    <property type="match status" value="1"/>
</dbReference>
<dbReference type="PANTHER" id="PTHR43094:SF1">
    <property type="entry name" value="AMINOTRANSFERASE CLASS-III"/>
    <property type="match status" value="1"/>
</dbReference>
<dbReference type="NCBIfam" id="NF005102">
    <property type="entry name" value="PRK06541.1"/>
    <property type="match status" value="1"/>
</dbReference>
<keyword evidence="5" id="KW-0663">Pyridoxal phosphate</keyword>
<dbReference type="InterPro" id="IPR005097">
    <property type="entry name" value="Sacchrp_dh_NADP-bd"/>
</dbReference>
<dbReference type="PANTHER" id="PTHR43094">
    <property type="entry name" value="AMINOTRANSFERASE"/>
    <property type="match status" value="1"/>
</dbReference>
<dbReference type="InterPro" id="IPR005814">
    <property type="entry name" value="Aminotrans_3"/>
</dbReference>
<keyword evidence="3" id="KW-0032">Aminotransferase</keyword>
<protein>
    <submittedName>
        <fullName evidence="8">Saccharopine dehydrogenase family protein</fullName>
    </submittedName>
</protein>
<dbReference type="InterPro" id="IPR015424">
    <property type="entry name" value="PyrdxlP-dep_Trfase"/>
</dbReference>
<evidence type="ECO:0000259" key="6">
    <source>
        <dbReference type="Pfam" id="PF03435"/>
    </source>
</evidence>
<evidence type="ECO:0000256" key="3">
    <source>
        <dbReference type="ARBA" id="ARBA00022576"/>
    </source>
</evidence>